<protein>
    <recommendedName>
        <fullName evidence="1">type I protein arginine methyltransferase</fullName>
        <ecNumber evidence="1">2.1.1.319</ecNumber>
    </recommendedName>
</protein>
<dbReference type="PANTHER" id="PTHR11006">
    <property type="entry name" value="PROTEIN ARGININE N-METHYLTRANSFERASE"/>
    <property type="match status" value="1"/>
</dbReference>
<evidence type="ECO:0000256" key="5">
    <source>
        <dbReference type="ARBA" id="ARBA00049303"/>
    </source>
</evidence>
<keyword evidence="4 6" id="KW-0949">S-adenosyl-L-methionine</keyword>
<feature type="domain" description="Protein arginine N-methyltransferase" evidence="8">
    <location>
        <begin position="166"/>
        <end position="327"/>
    </location>
</feature>
<evidence type="ECO:0000259" key="8">
    <source>
        <dbReference type="Pfam" id="PF22528"/>
    </source>
</evidence>
<dbReference type="GO" id="GO:0035242">
    <property type="term" value="F:protein-arginine omega-N asymmetric methyltransferase activity"/>
    <property type="evidence" value="ECO:0007669"/>
    <property type="project" value="UniProtKB-EC"/>
</dbReference>
<gene>
    <name evidence="9" type="ORF">EXIGLDRAFT_612924</name>
</gene>
<dbReference type="Gene3D" id="3.40.50.150">
    <property type="entry name" value="Vaccinia Virus protein VP39"/>
    <property type="match status" value="1"/>
</dbReference>
<dbReference type="InterPro" id="IPR041698">
    <property type="entry name" value="Methyltransf_25"/>
</dbReference>
<keyword evidence="2 6" id="KW-0489">Methyltransferase</keyword>
<keyword evidence="3 6" id="KW-0808">Transferase</keyword>
<evidence type="ECO:0000256" key="2">
    <source>
        <dbReference type="ARBA" id="ARBA00022603"/>
    </source>
</evidence>
<name>A0A165IHE2_EXIGL</name>
<accession>A0A165IHE2</accession>
<evidence type="ECO:0000256" key="3">
    <source>
        <dbReference type="ARBA" id="ARBA00022679"/>
    </source>
</evidence>
<evidence type="ECO:0000256" key="4">
    <source>
        <dbReference type="ARBA" id="ARBA00022691"/>
    </source>
</evidence>
<dbReference type="FunCoup" id="A0A165IHE2">
    <property type="interactions" value="773"/>
</dbReference>
<feature type="domain" description="Methyltransferase" evidence="7">
    <location>
        <begin position="64"/>
        <end position="161"/>
    </location>
</feature>
<dbReference type="InterPro" id="IPR055135">
    <property type="entry name" value="PRMT_dom"/>
</dbReference>
<evidence type="ECO:0000259" key="7">
    <source>
        <dbReference type="Pfam" id="PF13649"/>
    </source>
</evidence>
<dbReference type="CDD" id="cd02440">
    <property type="entry name" value="AdoMet_MTases"/>
    <property type="match status" value="1"/>
</dbReference>
<dbReference type="EMBL" id="KV425990">
    <property type="protein sequence ID" value="KZV93404.1"/>
    <property type="molecule type" value="Genomic_DNA"/>
</dbReference>
<keyword evidence="10" id="KW-1185">Reference proteome</keyword>
<evidence type="ECO:0000313" key="9">
    <source>
        <dbReference type="EMBL" id="KZV93404.1"/>
    </source>
</evidence>
<proteinExistence type="predicted"/>
<evidence type="ECO:0000256" key="6">
    <source>
        <dbReference type="PROSITE-ProRule" id="PRU01015"/>
    </source>
</evidence>
<organism evidence="9 10">
    <name type="scientific">Exidia glandulosa HHB12029</name>
    <dbReference type="NCBI Taxonomy" id="1314781"/>
    <lineage>
        <taxon>Eukaryota</taxon>
        <taxon>Fungi</taxon>
        <taxon>Dikarya</taxon>
        <taxon>Basidiomycota</taxon>
        <taxon>Agaricomycotina</taxon>
        <taxon>Agaricomycetes</taxon>
        <taxon>Auriculariales</taxon>
        <taxon>Exidiaceae</taxon>
        <taxon>Exidia</taxon>
    </lineage>
</organism>
<dbReference type="InParanoid" id="A0A165IHE2"/>
<dbReference type="STRING" id="1314781.A0A165IHE2"/>
<dbReference type="InterPro" id="IPR025799">
    <property type="entry name" value="Arg_MeTrfase"/>
</dbReference>
<dbReference type="FunFam" id="2.70.160.11:FF:000001">
    <property type="entry name" value="Blast:Protein arginine N-methyltransferase 1"/>
    <property type="match status" value="1"/>
</dbReference>
<dbReference type="GO" id="GO:0032259">
    <property type="term" value="P:methylation"/>
    <property type="evidence" value="ECO:0007669"/>
    <property type="project" value="UniProtKB-KW"/>
</dbReference>
<dbReference type="GO" id="GO:0005634">
    <property type="term" value="C:nucleus"/>
    <property type="evidence" value="ECO:0007669"/>
    <property type="project" value="TreeGrafter"/>
</dbReference>
<dbReference type="EC" id="2.1.1.319" evidence="1"/>
<dbReference type="PROSITE" id="PS51678">
    <property type="entry name" value="SAM_MT_PRMT"/>
    <property type="match status" value="1"/>
</dbReference>
<dbReference type="OrthoDB" id="7848332at2759"/>
<dbReference type="Proteomes" id="UP000077266">
    <property type="component" value="Unassembled WGS sequence"/>
</dbReference>
<comment type="catalytic activity">
    <reaction evidence="5">
        <text>L-arginyl-[protein] + S-adenosyl-L-methionine = N(omega)-methyl-L-arginyl-[protein] + S-adenosyl-L-homocysteine + H(+)</text>
        <dbReference type="Rhea" id="RHEA:48100"/>
        <dbReference type="Rhea" id="RHEA-COMP:10532"/>
        <dbReference type="Rhea" id="RHEA-COMP:11990"/>
        <dbReference type="ChEBI" id="CHEBI:15378"/>
        <dbReference type="ChEBI" id="CHEBI:29965"/>
        <dbReference type="ChEBI" id="CHEBI:57856"/>
        <dbReference type="ChEBI" id="CHEBI:59789"/>
        <dbReference type="ChEBI" id="CHEBI:65280"/>
    </reaction>
    <physiologicalReaction direction="left-to-right" evidence="5">
        <dbReference type="Rhea" id="RHEA:48101"/>
    </physiologicalReaction>
</comment>
<dbReference type="InterPro" id="IPR029063">
    <property type="entry name" value="SAM-dependent_MTases_sf"/>
</dbReference>
<dbReference type="Gene3D" id="2.70.160.11">
    <property type="entry name" value="Hnrnp arginine n-methyltransferase1"/>
    <property type="match status" value="1"/>
</dbReference>
<dbReference type="Pfam" id="PF22528">
    <property type="entry name" value="PRMT_C"/>
    <property type="match status" value="1"/>
</dbReference>
<evidence type="ECO:0000256" key="1">
    <source>
        <dbReference type="ARBA" id="ARBA00011925"/>
    </source>
</evidence>
<dbReference type="GO" id="GO:0042054">
    <property type="term" value="F:histone methyltransferase activity"/>
    <property type="evidence" value="ECO:0007669"/>
    <property type="project" value="TreeGrafter"/>
</dbReference>
<dbReference type="AlphaFoldDB" id="A0A165IHE2"/>
<reference evidence="9 10" key="1">
    <citation type="journal article" date="2016" name="Mol. Biol. Evol.">
        <title>Comparative Genomics of Early-Diverging Mushroom-Forming Fungi Provides Insights into the Origins of Lignocellulose Decay Capabilities.</title>
        <authorList>
            <person name="Nagy L.G."/>
            <person name="Riley R."/>
            <person name="Tritt A."/>
            <person name="Adam C."/>
            <person name="Daum C."/>
            <person name="Floudas D."/>
            <person name="Sun H."/>
            <person name="Yadav J.S."/>
            <person name="Pangilinan J."/>
            <person name="Larsson K.H."/>
            <person name="Matsuura K."/>
            <person name="Barry K."/>
            <person name="Labutti K."/>
            <person name="Kuo R."/>
            <person name="Ohm R.A."/>
            <person name="Bhattacharya S.S."/>
            <person name="Shirouzu T."/>
            <person name="Yoshinaga Y."/>
            <person name="Martin F.M."/>
            <person name="Grigoriev I.V."/>
            <person name="Hibbett D.S."/>
        </authorList>
    </citation>
    <scope>NUCLEOTIDE SEQUENCE [LARGE SCALE GENOMIC DNA]</scope>
    <source>
        <strain evidence="9 10">HHB12029</strain>
    </source>
</reference>
<dbReference type="FunFam" id="3.40.50.150:FF:000003">
    <property type="entry name" value="Blast:Protein arginine N-methyltransferase 1"/>
    <property type="match status" value="1"/>
</dbReference>
<dbReference type="SUPFAM" id="SSF53335">
    <property type="entry name" value="S-adenosyl-L-methionine-dependent methyltransferases"/>
    <property type="match status" value="1"/>
</dbReference>
<dbReference type="Pfam" id="PF13649">
    <property type="entry name" value="Methyltransf_25"/>
    <property type="match status" value="1"/>
</dbReference>
<evidence type="ECO:0000313" key="10">
    <source>
        <dbReference type="Proteomes" id="UP000077266"/>
    </source>
</evidence>
<sequence length="396" mass="44173">MAGTGNHAAATAGPSFNDLTSKDYYADSYAHFGIHEEMLKDSVRTGSYRNAMYNNKHLFKGKTVLDVGCGTGILSMFAAKAGAAKVVGIDMSNIIDQAEKIIEANGFKDTITLVKGKLEEVELPLQQFDIIISEWMGYFLLYESMLDTVLLARDKYLAPGGLLFPDTATIYLAAIEDQEYKEEKINFWENVYGFDYSCIKDIALREPLVDTVDMKAVVTDPCQIKHIDLRTAKKEDLTFDVPFKLKVTRDDYVHAFLAWFDISFSCAHKPVRFSTGPHAAYTHWKQTVFYTPDTLTVFSGQEITGQLTCAPNARNNRDLDIKISYSVAAHDDSPEQTATVNYKMCVTRRPPGLHVVFVPENSSDRLSGPKRLPPSAVVVLAFASQKPSRYPGTNVR</sequence>
<dbReference type="PANTHER" id="PTHR11006:SF53">
    <property type="entry name" value="PROTEIN ARGININE N-METHYLTRANSFERASE 3"/>
    <property type="match status" value="1"/>
</dbReference>